<dbReference type="AlphaFoldDB" id="A0A0M9AHX5"/>
<feature type="compositionally biased region" description="Low complexity" evidence="1">
    <location>
        <begin position="92"/>
        <end position="106"/>
    </location>
</feature>
<evidence type="ECO:0000313" key="2">
    <source>
        <dbReference type="EMBL" id="KOX90991.1"/>
    </source>
</evidence>
<protein>
    <submittedName>
        <fullName evidence="2">Uncharacterized protein</fullName>
    </submittedName>
</protein>
<accession>A0A0M9AHX5</accession>
<dbReference type="Proteomes" id="UP000037685">
    <property type="component" value="Unassembled WGS sequence"/>
</dbReference>
<reference evidence="2 3" key="1">
    <citation type="submission" date="2015-07" db="EMBL/GenBank/DDBJ databases">
        <authorList>
            <person name="Noorani M."/>
        </authorList>
    </citation>
    <scope>NUCLEOTIDE SEQUENCE [LARGE SCALE GENOMIC DNA]</scope>
    <source>
        <strain evidence="3">ATCC 25104 / DSM 625 / JCM 10724 / NBRC 103206 / NCIMB 11243 / YT-1</strain>
    </source>
</reference>
<feature type="compositionally biased region" description="Pro residues" evidence="1">
    <location>
        <begin position="66"/>
        <end position="75"/>
    </location>
</feature>
<dbReference type="PATRIC" id="fig|271.14.peg.2264"/>
<evidence type="ECO:0000313" key="3">
    <source>
        <dbReference type="Proteomes" id="UP000037685"/>
    </source>
</evidence>
<evidence type="ECO:0000256" key="1">
    <source>
        <dbReference type="SAM" id="MobiDB-lite"/>
    </source>
</evidence>
<comment type="caution">
    <text evidence="2">The sequence shown here is derived from an EMBL/GenBank/DDBJ whole genome shotgun (WGS) entry which is preliminary data.</text>
</comment>
<organism evidence="2 3">
    <name type="scientific">Thermus aquaticus</name>
    <dbReference type="NCBI Taxonomy" id="271"/>
    <lineage>
        <taxon>Bacteria</taxon>
        <taxon>Thermotogati</taxon>
        <taxon>Deinococcota</taxon>
        <taxon>Deinococci</taxon>
        <taxon>Thermales</taxon>
        <taxon>Thermaceae</taxon>
        <taxon>Thermus</taxon>
    </lineage>
</organism>
<dbReference type="EMBL" id="LHCI01000106">
    <property type="protein sequence ID" value="KOX90991.1"/>
    <property type="molecule type" value="Genomic_DNA"/>
</dbReference>
<feature type="region of interest" description="Disordered" evidence="1">
    <location>
        <begin position="66"/>
        <end position="106"/>
    </location>
</feature>
<name>A0A0M9AHX5_THEAQ</name>
<sequence>MRLRGALLALYVALTLVASTGVALQMYLMRVQNPTLGADMCRAPGEEKGLDHSLFCGLQMAPGLPPVAEPAPPRPLRAAWDSPKERPGHPGAFLAPAPRAPPFALA</sequence>
<dbReference type="RefSeq" id="WP_053768422.1">
    <property type="nucleotide sequence ID" value="NZ_LHCI01000106.1"/>
</dbReference>
<proteinExistence type="predicted"/>
<gene>
    <name evidence="2" type="ORF">BVI061214_02191</name>
</gene>